<dbReference type="RefSeq" id="WP_251609197.1">
    <property type="nucleotide sequence ID" value="NZ_JAMQJY010000002.1"/>
</dbReference>
<accession>A0ABT0XKV0</accession>
<dbReference type="EMBL" id="JAMQJY010000002">
    <property type="protein sequence ID" value="MCM2676536.1"/>
    <property type="molecule type" value="Genomic_DNA"/>
</dbReference>
<comment type="caution">
    <text evidence="2">The sequence shown here is derived from an EMBL/GenBank/DDBJ whole genome shotgun (WGS) entry which is preliminary data.</text>
</comment>
<name>A0ABT0XKV0_9BACI</name>
<dbReference type="Proteomes" id="UP001203665">
    <property type="component" value="Unassembled WGS sequence"/>
</dbReference>
<evidence type="ECO:0000313" key="2">
    <source>
        <dbReference type="EMBL" id="MCM2676536.1"/>
    </source>
</evidence>
<evidence type="ECO:0000259" key="1">
    <source>
        <dbReference type="PROSITE" id="PS50965"/>
    </source>
</evidence>
<dbReference type="Pfam" id="PF08378">
    <property type="entry name" value="NERD"/>
    <property type="match status" value="1"/>
</dbReference>
<sequence length="329" mass="37977">MRIAKKRAKPLYISKLEALLRRLPENHPKATLIKQDLLKRQIGYRGEKSLDFYLDSLSMQKELTILHDLRLRGENGHFFQIDTILINPSLIIILEVKNIAGSLYLNPLTQQMIRTTRTTEEVFHYPLLQTQMQKNQLKEWLASHQWPLLQLVDLIVVSDPTTRIVVDSTNQHLMNQVIHAARLPDSISKILRKQPEHSIPSQKLNELVLTLIKNHIESSIEVLSKYEIGPTELECGVNCPSCLQLSMQRKKGRRVWICDTCGKTSKNAHFQSLEDYFLLIEPTITNRSLRHFLKIESPQLAHSLLSSNCPSFTGTYKNRTYTIPYPLLP</sequence>
<evidence type="ECO:0000313" key="3">
    <source>
        <dbReference type="Proteomes" id="UP001203665"/>
    </source>
</evidence>
<dbReference type="PROSITE" id="PS50965">
    <property type="entry name" value="NERD"/>
    <property type="match status" value="1"/>
</dbReference>
<organism evidence="2 3">
    <name type="scientific">Alkalicoccobacillus plakortidis</name>
    <dbReference type="NCBI Taxonomy" id="444060"/>
    <lineage>
        <taxon>Bacteria</taxon>
        <taxon>Bacillati</taxon>
        <taxon>Bacillota</taxon>
        <taxon>Bacilli</taxon>
        <taxon>Bacillales</taxon>
        <taxon>Bacillaceae</taxon>
        <taxon>Alkalicoccobacillus</taxon>
    </lineage>
</organism>
<dbReference type="InterPro" id="IPR011528">
    <property type="entry name" value="NERD"/>
</dbReference>
<keyword evidence="3" id="KW-1185">Reference proteome</keyword>
<protein>
    <submittedName>
        <fullName evidence="2">NERD domain-containing protein</fullName>
    </submittedName>
</protein>
<reference evidence="2" key="1">
    <citation type="submission" date="2022-06" db="EMBL/GenBank/DDBJ databases">
        <title>Alkalicoccobacillus porphyridii sp. nov., isolated from a marine red alga, Porphyridium purpureum and reclassification of Shouchella plakortidis and Shouchella gibsonii as Alkalicoccobacillus plakortidis comb. nov. and Alkalicoccobacillus gibsonii comb. nov.</title>
        <authorList>
            <person name="Kim K.H."/>
            <person name="Lee J.K."/>
            <person name="Han D.M."/>
            <person name="Baek J.H."/>
            <person name="Jeon C.O."/>
        </authorList>
    </citation>
    <scope>NUCLEOTIDE SEQUENCE</scope>
    <source>
        <strain evidence="2">DSM 19153</strain>
    </source>
</reference>
<proteinExistence type="predicted"/>
<feature type="domain" description="NERD" evidence="1">
    <location>
        <begin position="42"/>
        <end position="160"/>
    </location>
</feature>
<gene>
    <name evidence="2" type="ORF">NDM98_14350</name>
</gene>